<sequence length="387" mass="44312">MDAQSRTGTIPAKYEMNRIQTLLRSNYGLYTPDPECIPQYLSNTEREMRRNADEILRLEAQIASIRVEQRGLEWRVSRYRSLLAPIRRLAPETLSLIFESFCGEGTTFSEKIYSPPAQISRVCAGWRDLTRRTPTLWSSLRIEHAALKHFSVEKFVSLLTMHLELSQQVPLDLSVSIEALDNEKPARLILEMLFSQSTRWRDVSLDLPNFITAADLEPLTGKLHWLRLLDVQSRQMILSNLRAFEIALSLKVLLCFTIPIGLPWAQISDLTVSFRLPDFVSWVLLKATEVRAFKLHQCISRGEPDQFPVVYNNNLTSLSIMVDQKHPDFHHWFKSLTLPNLTSLHIAGYEFSLPVACTSVFENNCFPSFLSRSSCTITSLSLIDLPL</sequence>
<dbReference type="AlphaFoldDB" id="A0A8H5LVZ8"/>
<proteinExistence type="predicted"/>
<name>A0A8H5LVZ8_9AGAR</name>
<reference evidence="1 2" key="1">
    <citation type="journal article" date="2020" name="ISME J.">
        <title>Uncovering the hidden diversity of litter-decomposition mechanisms in mushroom-forming fungi.</title>
        <authorList>
            <person name="Floudas D."/>
            <person name="Bentzer J."/>
            <person name="Ahren D."/>
            <person name="Johansson T."/>
            <person name="Persson P."/>
            <person name="Tunlid A."/>
        </authorList>
    </citation>
    <scope>NUCLEOTIDE SEQUENCE [LARGE SCALE GENOMIC DNA]</scope>
    <source>
        <strain evidence="1 2">CBS 291.85</strain>
    </source>
</reference>
<evidence type="ECO:0000313" key="1">
    <source>
        <dbReference type="EMBL" id="KAF5371588.1"/>
    </source>
</evidence>
<comment type="caution">
    <text evidence="1">The sequence shown here is derived from an EMBL/GenBank/DDBJ whole genome shotgun (WGS) entry which is preliminary data.</text>
</comment>
<dbReference type="OrthoDB" id="3047302at2759"/>
<protein>
    <recommendedName>
        <fullName evidence="3">F-box domain-containing protein</fullName>
    </recommendedName>
</protein>
<keyword evidence="2" id="KW-1185">Reference proteome</keyword>
<organism evidence="1 2">
    <name type="scientific">Tetrapyrgos nigripes</name>
    <dbReference type="NCBI Taxonomy" id="182062"/>
    <lineage>
        <taxon>Eukaryota</taxon>
        <taxon>Fungi</taxon>
        <taxon>Dikarya</taxon>
        <taxon>Basidiomycota</taxon>
        <taxon>Agaricomycotina</taxon>
        <taxon>Agaricomycetes</taxon>
        <taxon>Agaricomycetidae</taxon>
        <taxon>Agaricales</taxon>
        <taxon>Marasmiineae</taxon>
        <taxon>Marasmiaceae</taxon>
        <taxon>Tetrapyrgos</taxon>
    </lineage>
</organism>
<dbReference type="EMBL" id="JAACJM010000007">
    <property type="protein sequence ID" value="KAF5371588.1"/>
    <property type="molecule type" value="Genomic_DNA"/>
</dbReference>
<evidence type="ECO:0000313" key="2">
    <source>
        <dbReference type="Proteomes" id="UP000559256"/>
    </source>
</evidence>
<gene>
    <name evidence="1" type="ORF">D9758_003512</name>
</gene>
<accession>A0A8H5LVZ8</accession>
<evidence type="ECO:0008006" key="3">
    <source>
        <dbReference type="Google" id="ProtNLM"/>
    </source>
</evidence>
<dbReference type="Proteomes" id="UP000559256">
    <property type="component" value="Unassembled WGS sequence"/>
</dbReference>